<gene>
    <name evidence="3" type="ORF">FNF27_04017</name>
    <name evidence="2" type="ORF">FNF28_01268</name>
    <name evidence="1" type="ORF">FNF29_03358</name>
</gene>
<accession>A0A5A8E1N3</accession>
<proteinExistence type="predicted"/>
<evidence type="ECO:0000313" key="4">
    <source>
        <dbReference type="Proteomes" id="UP000322899"/>
    </source>
</evidence>
<sequence length="254" mass="25441">MSECAAGGGAGDRGLDWTRGFVRTPVAAVAADAELEAPLAVACALLNSLVRGELAALRPLLLAGRGASPLADAAGVSEGAIVVRFAASQAEAGLCSRLERRCEGLTVPGGHGVAEVRGAAVSLRPGMGERATLSCLLHELGHALGLAHPAAEDASTAGRGDCGPARGVQASSAGAQTSLAGFDMVSPGSGGMPACGSVVLGEAVWRALRHLYALPGQRVFGPRESTDAPAVNRRTRELGRALRDAEAAGAPKQA</sequence>
<dbReference type="EMBL" id="VLTL01000011">
    <property type="protein sequence ID" value="KAA0170727.1"/>
    <property type="molecule type" value="Genomic_DNA"/>
</dbReference>
<evidence type="ECO:0000313" key="6">
    <source>
        <dbReference type="Proteomes" id="UP000324907"/>
    </source>
</evidence>
<dbReference type="Proteomes" id="UP000324907">
    <property type="component" value="Unassembled WGS sequence"/>
</dbReference>
<dbReference type="Gene3D" id="3.40.390.10">
    <property type="entry name" value="Collagenase (Catalytic Domain)"/>
    <property type="match status" value="1"/>
</dbReference>
<protein>
    <submittedName>
        <fullName evidence="2">Uncharacterized protein</fullName>
    </submittedName>
</protein>
<keyword evidence="5" id="KW-1185">Reference proteome</keyword>
<evidence type="ECO:0000313" key="3">
    <source>
        <dbReference type="EMBL" id="KAA0174420.1"/>
    </source>
</evidence>
<dbReference type="Proteomes" id="UP000323011">
    <property type="component" value="Unassembled WGS sequence"/>
</dbReference>
<dbReference type="EMBL" id="VLTN01000017">
    <property type="protein sequence ID" value="KAA0153169.1"/>
    <property type="molecule type" value="Genomic_DNA"/>
</dbReference>
<dbReference type="SUPFAM" id="SSF55486">
    <property type="entry name" value="Metalloproteases ('zincins'), catalytic domain"/>
    <property type="match status" value="1"/>
</dbReference>
<evidence type="ECO:0000313" key="5">
    <source>
        <dbReference type="Proteomes" id="UP000323011"/>
    </source>
</evidence>
<dbReference type="GO" id="GO:0008237">
    <property type="term" value="F:metallopeptidase activity"/>
    <property type="evidence" value="ECO:0007669"/>
    <property type="project" value="InterPro"/>
</dbReference>
<dbReference type="InterPro" id="IPR024079">
    <property type="entry name" value="MetalloPept_cat_dom_sf"/>
</dbReference>
<evidence type="ECO:0000313" key="2">
    <source>
        <dbReference type="EMBL" id="KAA0170727.1"/>
    </source>
</evidence>
<dbReference type="Proteomes" id="UP000322899">
    <property type="component" value="Unassembled WGS sequence"/>
</dbReference>
<evidence type="ECO:0000313" key="1">
    <source>
        <dbReference type="EMBL" id="KAA0153169.1"/>
    </source>
</evidence>
<dbReference type="EMBL" id="VLTO01000022">
    <property type="protein sequence ID" value="KAA0174420.1"/>
    <property type="molecule type" value="Genomic_DNA"/>
</dbReference>
<organism evidence="2 6">
    <name type="scientific">Cafeteria roenbergensis</name>
    <name type="common">Marine flagellate</name>
    <dbReference type="NCBI Taxonomy" id="33653"/>
    <lineage>
        <taxon>Eukaryota</taxon>
        <taxon>Sar</taxon>
        <taxon>Stramenopiles</taxon>
        <taxon>Bigyra</taxon>
        <taxon>Opalozoa</taxon>
        <taxon>Bicosoecida</taxon>
        <taxon>Cafeteriaceae</taxon>
        <taxon>Cafeteria</taxon>
    </lineage>
</organism>
<dbReference type="AlphaFoldDB" id="A0A5A8E1N3"/>
<reference evidence="4 5" key="1">
    <citation type="submission" date="2019-07" db="EMBL/GenBank/DDBJ databases">
        <title>Genomes of Cafeteria roenbergensis.</title>
        <authorList>
            <person name="Fischer M.G."/>
            <person name="Hackl T."/>
            <person name="Roman M."/>
        </authorList>
    </citation>
    <scope>NUCLEOTIDE SEQUENCE [LARGE SCALE GENOMIC DNA]</scope>
    <source>
        <strain evidence="1 5">BVI</strain>
        <strain evidence="3 4">E4-10P</strain>
        <strain evidence="2 6">RCC970-E3</strain>
    </source>
</reference>
<comment type="caution">
    <text evidence="2">The sequence shown here is derived from an EMBL/GenBank/DDBJ whole genome shotgun (WGS) entry which is preliminary data.</text>
</comment>
<name>A0A5A8E1N3_CAFRO</name>